<dbReference type="InterPro" id="IPR018077">
    <property type="entry name" value="Glyco_hydro_fam25_subgr"/>
</dbReference>
<dbReference type="GO" id="GO:0009253">
    <property type="term" value="P:peptidoglycan catabolic process"/>
    <property type="evidence" value="ECO:0007669"/>
    <property type="project" value="InterPro"/>
</dbReference>
<dbReference type="Proteomes" id="UP000307943">
    <property type="component" value="Unassembled WGS sequence"/>
</dbReference>
<dbReference type="PANTHER" id="PTHR34135">
    <property type="entry name" value="LYSOZYME"/>
    <property type="match status" value="1"/>
</dbReference>
<comment type="caution">
    <text evidence="5">The sequence shown here is derived from an EMBL/GenBank/DDBJ whole genome shotgun (WGS) entry which is preliminary data.</text>
</comment>
<comment type="similarity">
    <text evidence="1 4">Belongs to the glycosyl hydrolase 25 family.</text>
</comment>
<evidence type="ECO:0000313" key="5">
    <source>
        <dbReference type="EMBL" id="TNJ68239.1"/>
    </source>
</evidence>
<evidence type="ECO:0000256" key="2">
    <source>
        <dbReference type="ARBA" id="ARBA00022801"/>
    </source>
</evidence>
<keyword evidence="2 4" id="KW-0378">Hydrolase</keyword>
<dbReference type="AlphaFoldDB" id="A0A5C4TIJ6"/>
<comment type="catalytic activity">
    <reaction evidence="4">
        <text>Hydrolysis of (1-&gt;4)-beta-linkages between N-acetylmuramic acid and N-acetyl-D-glucosamine residues in a peptidoglycan and between N-acetyl-D-glucosamine residues in chitodextrins.</text>
        <dbReference type="EC" id="3.2.1.17"/>
    </reaction>
</comment>
<dbReference type="RefSeq" id="WP_139600216.1">
    <property type="nucleotide sequence ID" value="NZ_VDCQ01000001.1"/>
</dbReference>
<dbReference type="InterPro" id="IPR008270">
    <property type="entry name" value="Glyco_hydro_25_AS"/>
</dbReference>
<dbReference type="EC" id="3.2.1.17" evidence="4"/>
<dbReference type="InterPro" id="IPR002053">
    <property type="entry name" value="Glyco_hydro_25"/>
</dbReference>
<accession>A0A5C4TIJ6</accession>
<organism evidence="5 6">
    <name type="scientific">Paenibacillus hemerocallicola</name>
    <dbReference type="NCBI Taxonomy" id="1172614"/>
    <lineage>
        <taxon>Bacteria</taxon>
        <taxon>Bacillati</taxon>
        <taxon>Bacillota</taxon>
        <taxon>Bacilli</taxon>
        <taxon>Bacillales</taxon>
        <taxon>Paenibacillaceae</taxon>
        <taxon>Paenibacillus</taxon>
    </lineage>
</organism>
<dbReference type="CDD" id="cd00599">
    <property type="entry name" value="GH25_muramidase"/>
    <property type="match status" value="1"/>
</dbReference>
<protein>
    <recommendedName>
        <fullName evidence="4">Lysozyme</fullName>
        <ecNumber evidence="4">3.2.1.17</ecNumber>
    </recommendedName>
</protein>
<dbReference type="EMBL" id="VDCQ01000001">
    <property type="protein sequence ID" value="TNJ68239.1"/>
    <property type="molecule type" value="Genomic_DNA"/>
</dbReference>
<dbReference type="OrthoDB" id="9802228at2"/>
<dbReference type="Pfam" id="PF01183">
    <property type="entry name" value="Glyco_hydro_25"/>
    <property type="match status" value="1"/>
</dbReference>
<name>A0A5C4TIJ6_9BACL</name>
<dbReference type="GO" id="GO:0003796">
    <property type="term" value="F:lysozyme activity"/>
    <property type="evidence" value="ECO:0007669"/>
    <property type="project" value="UniProtKB-EC"/>
</dbReference>
<dbReference type="SUPFAM" id="SSF51445">
    <property type="entry name" value="(Trans)glycosidases"/>
    <property type="match status" value="1"/>
</dbReference>
<sequence>MQSRNEQNIRIIDVSKWQGVIDWAAVAASGVKGVMIKATEGIGYTDPLFRSHYAGATDAGLAVGFYHYCHPETPNTAAREAEDFLAAVTGLPVTLPYALDVEGEAADLGPSRLTDWCHGWLETVEQRSGHRVMIYSGASFARSYLGSKLARWPLWVAHYKVNQPMANGTWDRWAMFQYSESGRVGGIAGNVDLNEMDLAYWEKLHGTTETAKLKGDDTMQLEQWQWKMLGDSLDGLYRKGLLGDYVWAEKAYKGELMQTELAWLNTVVFAREKGVKM</sequence>
<reference evidence="5 6" key="1">
    <citation type="submission" date="2019-05" db="EMBL/GenBank/DDBJ databases">
        <title>We sequenced the genome of Paenibacillus hemerocallicola KCTC 33185 for further insight into its adaptation and study the phylogeny of Paenibacillus.</title>
        <authorList>
            <person name="Narsing Rao M.P."/>
        </authorList>
    </citation>
    <scope>NUCLEOTIDE SEQUENCE [LARGE SCALE GENOMIC DNA]</scope>
    <source>
        <strain evidence="5 6">KCTC 33185</strain>
    </source>
</reference>
<dbReference type="GO" id="GO:0016052">
    <property type="term" value="P:carbohydrate catabolic process"/>
    <property type="evidence" value="ECO:0007669"/>
    <property type="project" value="TreeGrafter"/>
</dbReference>
<evidence type="ECO:0000256" key="3">
    <source>
        <dbReference type="ARBA" id="ARBA00023295"/>
    </source>
</evidence>
<evidence type="ECO:0000256" key="1">
    <source>
        <dbReference type="ARBA" id="ARBA00010646"/>
    </source>
</evidence>
<dbReference type="InterPro" id="IPR017853">
    <property type="entry name" value="GH"/>
</dbReference>
<evidence type="ECO:0000313" key="6">
    <source>
        <dbReference type="Proteomes" id="UP000307943"/>
    </source>
</evidence>
<keyword evidence="6" id="KW-1185">Reference proteome</keyword>
<gene>
    <name evidence="5" type="ORF">FE784_00840</name>
</gene>
<dbReference type="GO" id="GO:0016998">
    <property type="term" value="P:cell wall macromolecule catabolic process"/>
    <property type="evidence" value="ECO:0007669"/>
    <property type="project" value="InterPro"/>
</dbReference>
<dbReference type="PROSITE" id="PS00953">
    <property type="entry name" value="GLYCOSYL_HYDROL_F25_1"/>
    <property type="match status" value="1"/>
</dbReference>
<evidence type="ECO:0000256" key="4">
    <source>
        <dbReference type="RuleBase" id="RU361176"/>
    </source>
</evidence>
<keyword evidence="3 4" id="KW-0326">Glycosidase</keyword>
<proteinExistence type="inferred from homology"/>
<dbReference type="SMART" id="SM00641">
    <property type="entry name" value="Glyco_25"/>
    <property type="match status" value="1"/>
</dbReference>
<dbReference type="PROSITE" id="PS51904">
    <property type="entry name" value="GLYCOSYL_HYDROL_F25_2"/>
    <property type="match status" value="1"/>
</dbReference>
<dbReference type="PANTHER" id="PTHR34135:SF2">
    <property type="entry name" value="LYSOZYME"/>
    <property type="match status" value="1"/>
</dbReference>
<dbReference type="Gene3D" id="3.20.20.80">
    <property type="entry name" value="Glycosidases"/>
    <property type="match status" value="1"/>
</dbReference>